<dbReference type="AlphaFoldDB" id="A0A233V467"/>
<name>A0A233V467_FINMA</name>
<feature type="transmembrane region" description="Helical" evidence="1">
    <location>
        <begin position="40"/>
        <end position="59"/>
    </location>
</feature>
<comment type="caution">
    <text evidence="2">The sequence shown here is derived from an EMBL/GenBank/DDBJ whole genome shotgun (WGS) entry which is preliminary data.</text>
</comment>
<evidence type="ECO:0000313" key="2">
    <source>
        <dbReference type="EMBL" id="OXZ27181.1"/>
    </source>
</evidence>
<dbReference type="EMBL" id="NDYC01000025">
    <property type="protein sequence ID" value="OXZ27181.1"/>
    <property type="molecule type" value="Genomic_DNA"/>
</dbReference>
<protein>
    <submittedName>
        <fullName evidence="2">Uncharacterized protein</fullName>
    </submittedName>
</protein>
<dbReference type="RefSeq" id="WP_004825250.1">
    <property type="nucleotide sequence ID" value="NZ_JAJFDV010000003.1"/>
</dbReference>
<feature type="transmembrane region" description="Helical" evidence="1">
    <location>
        <begin position="12"/>
        <end position="34"/>
    </location>
</feature>
<organism evidence="2 3">
    <name type="scientific">Finegoldia magna</name>
    <name type="common">Peptostreptococcus magnus</name>
    <dbReference type="NCBI Taxonomy" id="1260"/>
    <lineage>
        <taxon>Bacteria</taxon>
        <taxon>Bacillati</taxon>
        <taxon>Bacillota</taxon>
        <taxon>Tissierellia</taxon>
        <taxon>Tissierellales</taxon>
        <taxon>Peptoniphilaceae</taxon>
        <taxon>Finegoldia</taxon>
    </lineage>
</organism>
<gene>
    <name evidence="2" type="ORF">B9N49_05485</name>
</gene>
<keyword evidence="1" id="KW-0812">Transmembrane</keyword>
<evidence type="ECO:0000313" key="3">
    <source>
        <dbReference type="Proteomes" id="UP000215413"/>
    </source>
</evidence>
<dbReference type="Proteomes" id="UP000215413">
    <property type="component" value="Unassembled WGS sequence"/>
</dbReference>
<keyword evidence="1" id="KW-1133">Transmembrane helix</keyword>
<accession>A0A233V467</accession>
<feature type="transmembrane region" description="Helical" evidence="1">
    <location>
        <begin position="71"/>
        <end position="89"/>
    </location>
</feature>
<sequence length="91" mass="10660">MKIYERMRFLKNLTFNRQITIGIICMFLGFIISSVTDVKWFSNIGACLFGLFFVLNPVEPENYKGYSNLKIWIRMTGILIMVLGAITHFNW</sequence>
<keyword evidence="1" id="KW-0472">Membrane</keyword>
<proteinExistence type="predicted"/>
<evidence type="ECO:0000256" key="1">
    <source>
        <dbReference type="SAM" id="Phobius"/>
    </source>
</evidence>
<reference evidence="3" key="1">
    <citation type="submission" date="2017-04" db="EMBL/GenBank/DDBJ databases">
        <title>Finegoldia magna isolated from orthopedic joint implant-associated infections.</title>
        <authorList>
            <person name="Bjorklund S."/>
            <person name="Bruggemann H."/>
            <person name="Jensen A."/>
            <person name="Hellmark B."/>
            <person name="Soderquist B."/>
        </authorList>
    </citation>
    <scope>NUCLEOTIDE SEQUENCE [LARGE SCALE GENOMIC DNA]</scope>
    <source>
        <strain evidence="3">CCUG 54800</strain>
    </source>
</reference>